<protein>
    <recommendedName>
        <fullName evidence="3">SAM-dependent MTase TRM10-type domain-containing protein</fullName>
    </recommendedName>
</protein>
<sequence>MVGKDNLLFTNIAKKDKKKLSSLGTVHEQSVRHIPLQKACILDPFASSPLQPSDCEKFNYIIFGGILGDHPMKARTKKELSKFCKTIPTRHLGKEQFSTDNAIYVAKEILEHHKSLKDLNYQDTIEINIAKGESIILPFRYVLINNQPLLAPGFKEFLKKQKMF</sequence>
<proteinExistence type="predicted"/>
<evidence type="ECO:0000313" key="1">
    <source>
        <dbReference type="EMBL" id="OGY43488.1"/>
    </source>
</evidence>
<evidence type="ECO:0000313" key="2">
    <source>
        <dbReference type="Proteomes" id="UP000178930"/>
    </source>
</evidence>
<dbReference type="PANTHER" id="PTHR35517">
    <property type="entry name" value="PROTEIN ARGININE N-METHYLTRANSFERASE SFM1"/>
    <property type="match status" value="1"/>
</dbReference>
<dbReference type="Proteomes" id="UP000178930">
    <property type="component" value="Unassembled WGS sequence"/>
</dbReference>
<comment type="caution">
    <text evidence="1">The sequence shown here is derived from an EMBL/GenBank/DDBJ whole genome shotgun (WGS) entry which is preliminary data.</text>
</comment>
<accession>A0A1G1XTX2</accession>
<dbReference type="PANTHER" id="PTHR35517:SF1">
    <property type="entry name" value="PROTEIN ARGININE N-METHYLTRANSFERASE SFM1"/>
    <property type="match status" value="1"/>
</dbReference>
<dbReference type="EMBL" id="MHIB01000036">
    <property type="protein sequence ID" value="OGY43488.1"/>
    <property type="molecule type" value="Genomic_DNA"/>
</dbReference>
<evidence type="ECO:0008006" key="3">
    <source>
        <dbReference type="Google" id="ProtNLM"/>
    </source>
</evidence>
<dbReference type="GO" id="GO:0035241">
    <property type="term" value="F:protein-arginine omega-N monomethyltransferase activity"/>
    <property type="evidence" value="ECO:0007669"/>
    <property type="project" value="TreeGrafter"/>
</dbReference>
<reference evidence="1 2" key="1">
    <citation type="journal article" date="2016" name="Nat. Commun.">
        <title>Thousands of microbial genomes shed light on interconnected biogeochemical processes in an aquifer system.</title>
        <authorList>
            <person name="Anantharaman K."/>
            <person name="Brown C.T."/>
            <person name="Hug L.A."/>
            <person name="Sharon I."/>
            <person name="Castelle C.J."/>
            <person name="Probst A.J."/>
            <person name="Thomas B.C."/>
            <person name="Singh A."/>
            <person name="Wilkins M.J."/>
            <person name="Karaoz U."/>
            <person name="Brodie E.L."/>
            <person name="Williams K.H."/>
            <person name="Hubbard S.S."/>
            <person name="Banfield J.F."/>
        </authorList>
    </citation>
    <scope>NUCLEOTIDE SEQUENCE [LARGE SCALE GENOMIC DNA]</scope>
</reference>
<dbReference type="AlphaFoldDB" id="A0A1G1XTX2"/>
<dbReference type="STRING" id="1797532.A2729_00130"/>
<dbReference type="InterPro" id="IPR007364">
    <property type="entry name" value="SFM1-like"/>
</dbReference>
<organism evidence="1 2">
    <name type="scientific">Candidatus Buchananbacteria bacterium RIFCSPHIGHO2_01_FULL_39_14</name>
    <dbReference type="NCBI Taxonomy" id="1797532"/>
    <lineage>
        <taxon>Bacteria</taxon>
        <taxon>Candidatus Buchananiibacteriota</taxon>
    </lineage>
</organism>
<dbReference type="Pfam" id="PF04252">
    <property type="entry name" value="SFM1-like"/>
    <property type="match status" value="1"/>
</dbReference>
<name>A0A1G1XTX2_9BACT</name>
<gene>
    <name evidence="1" type="ORF">A2729_00130</name>
</gene>